<dbReference type="Pfam" id="PF00296">
    <property type="entry name" value="Bac_luciferase"/>
    <property type="match status" value="1"/>
</dbReference>
<dbReference type="Proteomes" id="UP000440096">
    <property type="component" value="Unassembled WGS sequence"/>
</dbReference>
<dbReference type="PANTHER" id="PTHR42847:SF4">
    <property type="entry name" value="ALKANESULFONATE MONOOXYGENASE-RELATED"/>
    <property type="match status" value="1"/>
</dbReference>
<dbReference type="InterPro" id="IPR011251">
    <property type="entry name" value="Luciferase-like_dom"/>
</dbReference>
<name>A0A6N7Z2R7_9PSEU</name>
<evidence type="ECO:0000313" key="7">
    <source>
        <dbReference type="EMBL" id="MTD53046.1"/>
    </source>
</evidence>
<evidence type="ECO:0000256" key="2">
    <source>
        <dbReference type="ARBA" id="ARBA00022643"/>
    </source>
</evidence>
<dbReference type="InterPro" id="IPR019921">
    <property type="entry name" value="Lucif-like_OxRdtase_Rv2161c"/>
</dbReference>
<dbReference type="SUPFAM" id="SSF51679">
    <property type="entry name" value="Bacterial luciferase-like"/>
    <property type="match status" value="1"/>
</dbReference>
<keyword evidence="4" id="KW-0503">Monooxygenase</keyword>
<dbReference type="InterPro" id="IPR036661">
    <property type="entry name" value="Luciferase-like_sf"/>
</dbReference>
<reference evidence="7 8" key="1">
    <citation type="submission" date="2019-11" db="EMBL/GenBank/DDBJ databases">
        <title>Draft genome of Amycolatopsis RM579.</title>
        <authorList>
            <person name="Duangmal K."/>
            <person name="Mingma R."/>
        </authorList>
    </citation>
    <scope>NUCLEOTIDE SEQUENCE [LARGE SCALE GENOMIC DNA]</scope>
    <source>
        <strain evidence="7 8">RM579</strain>
    </source>
</reference>
<gene>
    <name evidence="7" type="ORF">GKO32_03505</name>
</gene>
<feature type="compositionally biased region" description="Basic residues" evidence="5">
    <location>
        <begin position="1"/>
        <end position="18"/>
    </location>
</feature>
<organism evidence="7 8">
    <name type="scientific">Amycolatopsis pithecellobii</name>
    <dbReference type="NCBI Taxonomy" id="664692"/>
    <lineage>
        <taxon>Bacteria</taxon>
        <taxon>Bacillati</taxon>
        <taxon>Actinomycetota</taxon>
        <taxon>Actinomycetes</taxon>
        <taxon>Pseudonocardiales</taxon>
        <taxon>Pseudonocardiaceae</taxon>
        <taxon>Amycolatopsis</taxon>
    </lineage>
</organism>
<dbReference type="PANTHER" id="PTHR42847">
    <property type="entry name" value="ALKANESULFONATE MONOOXYGENASE"/>
    <property type="match status" value="1"/>
</dbReference>
<evidence type="ECO:0000256" key="5">
    <source>
        <dbReference type="SAM" id="MobiDB-lite"/>
    </source>
</evidence>
<dbReference type="Gene3D" id="3.20.20.30">
    <property type="entry name" value="Luciferase-like domain"/>
    <property type="match status" value="1"/>
</dbReference>
<evidence type="ECO:0000256" key="1">
    <source>
        <dbReference type="ARBA" id="ARBA00022630"/>
    </source>
</evidence>
<evidence type="ECO:0000256" key="3">
    <source>
        <dbReference type="ARBA" id="ARBA00023002"/>
    </source>
</evidence>
<dbReference type="EC" id="1.-.-.-" evidence="7"/>
<dbReference type="OrthoDB" id="4074025at2"/>
<proteinExistence type="predicted"/>
<comment type="caution">
    <text evidence="7">The sequence shown here is derived from an EMBL/GenBank/DDBJ whole genome shotgun (WGS) entry which is preliminary data.</text>
</comment>
<feature type="domain" description="Luciferase-like" evidence="6">
    <location>
        <begin position="95"/>
        <end position="330"/>
    </location>
</feature>
<dbReference type="GO" id="GO:0046306">
    <property type="term" value="P:alkanesulfonate catabolic process"/>
    <property type="evidence" value="ECO:0007669"/>
    <property type="project" value="TreeGrafter"/>
</dbReference>
<evidence type="ECO:0000259" key="6">
    <source>
        <dbReference type="Pfam" id="PF00296"/>
    </source>
</evidence>
<protein>
    <submittedName>
        <fullName evidence="7">TIGR03619 family F420-dependent LLM class oxidoreductase</fullName>
        <ecNumber evidence="7">1.-.-.-</ecNumber>
    </submittedName>
</protein>
<dbReference type="AlphaFoldDB" id="A0A6N7Z2R7"/>
<dbReference type="EMBL" id="WMBA01000003">
    <property type="protein sequence ID" value="MTD53046.1"/>
    <property type="molecule type" value="Genomic_DNA"/>
</dbReference>
<evidence type="ECO:0000313" key="8">
    <source>
        <dbReference type="Proteomes" id="UP000440096"/>
    </source>
</evidence>
<evidence type="ECO:0000256" key="4">
    <source>
        <dbReference type="ARBA" id="ARBA00023033"/>
    </source>
</evidence>
<keyword evidence="3 7" id="KW-0560">Oxidoreductase</keyword>
<accession>A0A6N7Z2R7</accession>
<dbReference type="GO" id="GO:0008726">
    <property type="term" value="F:alkanesulfonate monooxygenase activity"/>
    <property type="evidence" value="ECO:0007669"/>
    <property type="project" value="TreeGrafter"/>
</dbReference>
<dbReference type="InterPro" id="IPR050172">
    <property type="entry name" value="SsuD_RutA_monooxygenase"/>
</dbReference>
<keyword evidence="8" id="KW-1185">Reference proteome</keyword>
<dbReference type="NCBIfam" id="TIGR03619">
    <property type="entry name" value="F420_Rv2161c"/>
    <property type="match status" value="1"/>
</dbReference>
<keyword evidence="2" id="KW-0288">FMN</keyword>
<feature type="region of interest" description="Disordered" evidence="5">
    <location>
        <begin position="1"/>
        <end position="63"/>
    </location>
</feature>
<keyword evidence="1" id="KW-0285">Flavoprotein</keyword>
<sequence>MRRPGRSRCRASHSRCRIPRPASGTPSGRPAPTACVSSSGPGSVTKWPRWRSTGRSRPMTCRRDGREPQFFLEKSGGAVKVGTWIPCYRSWVRGDEVLRLATTAENLAFDSLWVQDHLVAPVGGLEDTRVEPVRQWLDIEEYGNKEFTAVEYYGEENWWLDPYMLWGFLAGSTTKIELGSSVIVLPYRDPVVQAKMLGTLDVLSKGRMLFGIGVGHVEAEFNAIGVSPAQRGLRTDEYIRVIRQMLRGEEFDFAGRFTQLPTIRPLIKSPQQPSPPVLVGGNSRRAVRRAVELGDVWLPARLEPEQVRTGRRYLEEQAAEQGVPCPGIAVSLIWGISDPKAPYTGKSLRKFLSVENAAELLNEYADLGVQHVTIDLPNPSERILMRQLELLTEAVVKSGVRAN</sequence>